<sequence>MTTNLKKFGSGSYVQNLLCPGSQSEDGGSRGVELRPMRRHLAGGKRLSSWDLHILWVYTNVQSGDIPLID</sequence>
<evidence type="ECO:0000313" key="2">
    <source>
        <dbReference type="WBParaSite" id="nRc.2.0.1.t19837-RA"/>
    </source>
</evidence>
<protein>
    <submittedName>
        <fullName evidence="2">Uncharacterized protein</fullName>
    </submittedName>
</protein>
<accession>A0A915J2B3</accession>
<organism evidence="1 2">
    <name type="scientific">Romanomermis culicivorax</name>
    <name type="common">Nematode worm</name>
    <dbReference type="NCBI Taxonomy" id="13658"/>
    <lineage>
        <taxon>Eukaryota</taxon>
        <taxon>Metazoa</taxon>
        <taxon>Ecdysozoa</taxon>
        <taxon>Nematoda</taxon>
        <taxon>Enoplea</taxon>
        <taxon>Dorylaimia</taxon>
        <taxon>Mermithida</taxon>
        <taxon>Mermithoidea</taxon>
        <taxon>Mermithidae</taxon>
        <taxon>Romanomermis</taxon>
    </lineage>
</organism>
<keyword evidence="1" id="KW-1185">Reference proteome</keyword>
<dbReference type="WBParaSite" id="nRc.2.0.1.t19837-RA">
    <property type="protein sequence ID" value="nRc.2.0.1.t19837-RA"/>
    <property type="gene ID" value="nRc.2.0.1.g19837"/>
</dbReference>
<evidence type="ECO:0000313" key="1">
    <source>
        <dbReference type="Proteomes" id="UP000887565"/>
    </source>
</evidence>
<name>A0A915J2B3_ROMCU</name>
<dbReference type="Proteomes" id="UP000887565">
    <property type="component" value="Unplaced"/>
</dbReference>
<reference evidence="2" key="1">
    <citation type="submission" date="2022-11" db="UniProtKB">
        <authorList>
            <consortium name="WormBaseParasite"/>
        </authorList>
    </citation>
    <scope>IDENTIFICATION</scope>
</reference>
<dbReference type="AlphaFoldDB" id="A0A915J2B3"/>
<proteinExistence type="predicted"/>